<comment type="caution">
    <text evidence="2">The sequence shown here is derived from an EMBL/GenBank/DDBJ whole genome shotgun (WGS) entry which is preliminary data.</text>
</comment>
<dbReference type="Gene3D" id="3.30.160.250">
    <property type="match status" value="1"/>
</dbReference>
<protein>
    <submittedName>
        <fullName evidence="2">Type II toxin-antitoxin system HicB family antitoxin</fullName>
    </submittedName>
</protein>
<dbReference type="Pfam" id="PF15919">
    <property type="entry name" value="HicB_lk_antitox"/>
    <property type="match status" value="1"/>
</dbReference>
<evidence type="ECO:0000259" key="1">
    <source>
        <dbReference type="Pfam" id="PF15919"/>
    </source>
</evidence>
<dbReference type="EMBL" id="RRZB01000023">
    <property type="protein sequence ID" value="MBE0463891.1"/>
    <property type="molecule type" value="Genomic_DNA"/>
</dbReference>
<proteinExistence type="predicted"/>
<sequence length="139" mass="15241">MLFPIAIERGDNDHAYGVTVPDLLGCHSAGDSFEEAMINAKEAIEGWLEVAVEYGDPIPEATSIEHHMDNPDFEGWVWAVVDIDLTPYLGKSHKINVTLPDLLLKQIDDFVAGHPGDKTRSGFLARVAMAELTRARKGA</sequence>
<dbReference type="SUPFAM" id="SSF143100">
    <property type="entry name" value="TTHA1013/TTHA0281-like"/>
    <property type="match status" value="1"/>
</dbReference>
<dbReference type="PANTHER" id="PTHR34504">
    <property type="entry name" value="ANTITOXIN HICB"/>
    <property type="match status" value="1"/>
</dbReference>
<evidence type="ECO:0000313" key="2">
    <source>
        <dbReference type="EMBL" id="MBE0463891.1"/>
    </source>
</evidence>
<dbReference type="Proteomes" id="UP001645038">
    <property type="component" value="Unassembled WGS sequence"/>
</dbReference>
<organism evidence="2 3">
    <name type="scientific">Halomonas colorata</name>
    <dbReference type="NCBI Taxonomy" id="2742615"/>
    <lineage>
        <taxon>Bacteria</taxon>
        <taxon>Pseudomonadati</taxon>
        <taxon>Pseudomonadota</taxon>
        <taxon>Gammaproteobacteria</taxon>
        <taxon>Oceanospirillales</taxon>
        <taxon>Halomonadaceae</taxon>
        <taxon>Halomonas</taxon>
    </lineage>
</organism>
<dbReference type="InterPro" id="IPR051404">
    <property type="entry name" value="TA_system_antitoxin"/>
</dbReference>
<dbReference type="InterPro" id="IPR035069">
    <property type="entry name" value="TTHA1013/TTHA0281-like"/>
</dbReference>
<reference evidence="2 3" key="1">
    <citation type="submission" date="2020-07" db="EMBL/GenBank/DDBJ databases">
        <title>Halophilic bacteria isolated from french cheeses.</title>
        <authorList>
            <person name="Kothe C.I."/>
            <person name="Farah-Kraiem B."/>
            <person name="Renault P."/>
            <person name="Dridi B."/>
        </authorList>
    </citation>
    <scope>NUCLEOTIDE SEQUENCE [LARGE SCALE GENOMIC DNA]</scope>
    <source>
        <strain evidence="2 3">FME20</strain>
    </source>
</reference>
<accession>A0ABR9FZ01</accession>
<keyword evidence="3" id="KW-1185">Reference proteome</keyword>
<dbReference type="RefSeq" id="WP_192538434.1">
    <property type="nucleotide sequence ID" value="NZ_RRZB01000023.1"/>
</dbReference>
<dbReference type="PANTHER" id="PTHR34504:SF2">
    <property type="entry name" value="UPF0150 PROTEIN SSL0259"/>
    <property type="match status" value="1"/>
</dbReference>
<evidence type="ECO:0000313" key="3">
    <source>
        <dbReference type="Proteomes" id="UP001645038"/>
    </source>
</evidence>
<gene>
    <name evidence="2" type="ORF">EI547_10545</name>
</gene>
<feature type="domain" description="HicB-like antitoxin of toxin-antitoxin system" evidence="1">
    <location>
        <begin position="3"/>
        <end position="128"/>
    </location>
</feature>
<dbReference type="InterPro" id="IPR031807">
    <property type="entry name" value="HicB-like"/>
</dbReference>
<name>A0ABR9FZ01_9GAMM</name>